<dbReference type="GO" id="GO:0046872">
    <property type="term" value="F:metal ion binding"/>
    <property type="evidence" value="ECO:0007669"/>
    <property type="project" value="UniProtKB-KW"/>
</dbReference>
<feature type="binding site" evidence="4">
    <location>
        <begin position="3"/>
        <end position="7"/>
    </location>
    <ligand>
        <name>ATP</name>
        <dbReference type="ChEBI" id="CHEBI:30616"/>
    </ligand>
</feature>
<evidence type="ECO:0000256" key="5">
    <source>
        <dbReference type="RuleBase" id="RU361279"/>
    </source>
</evidence>
<dbReference type="GO" id="GO:0009396">
    <property type="term" value="P:folic acid-containing compound biosynthetic process"/>
    <property type="evidence" value="ECO:0007669"/>
    <property type="project" value="TreeGrafter"/>
</dbReference>
<dbReference type="Pfam" id="PF01812">
    <property type="entry name" value="5-FTHF_cyc-lig"/>
    <property type="match status" value="1"/>
</dbReference>
<name>A0A177NFA4_9GAMM</name>
<dbReference type="GO" id="GO:0005524">
    <property type="term" value="F:ATP binding"/>
    <property type="evidence" value="ECO:0007669"/>
    <property type="project" value="UniProtKB-KW"/>
</dbReference>
<dbReference type="PANTHER" id="PTHR23407:SF1">
    <property type="entry name" value="5-FORMYLTETRAHYDROFOLATE CYCLO-LIGASE"/>
    <property type="match status" value="1"/>
</dbReference>
<dbReference type="InterPro" id="IPR002698">
    <property type="entry name" value="FTHF_cligase"/>
</dbReference>
<dbReference type="Gene3D" id="3.40.50.10420">
    <property type="entry name" value="NagB/RpiA/CoA transferase-like"/>
    <property type="match status" value="1"/>
</dbReference>
<dbReference type="InterPro" id="IPR037171">
    <property type="entry name" value="NagB/RpiA_transferase-like"/>
</dbReference>
<dbReference type="AlphaFoldDB" id="A0A177NFA4"/>
<accession>A0A177NFA4</accession>
<dbReference type="Proteomes" id="UP000078476">
    <property type="component" value="Unassembled WGS sequence"/>
</dbReference>
<dbReference type="InterPro" id="IPR024185">
    <property type="entry name" value="FTHF_cligase-like_sf"/>
</dbReference>
<keyword evidence="7" id="KW-1185">Reference proteome</keyword>
<comment type="cofactor">
    <cofactor evidence="5">
        <name>Mg(2+)</name>
        <dbReference type="ChEBI" id="CHEBI:18420"/>
    </cofactor>
</comment>
<keyword evidence="5" id="KW-0460">Magnesium</keyword>
<keyword evidence="3 4" id="KW-0067">ATP-binding</keyword>
<dbReference type="GO" id="GO:0030272">
    <property type="term" value="F:5-formyltetrahydrofolate cyclo-ligase activity"/>
    <property type="evidence" value="ECO:0007669"/>
    <property type="project" value="UniProtKB-EC"/>
</dbReference>
<protein>
    <recommendedName>
        <fullName evidence="5">5-formyltetrahydrofolate cyclo-ligase</fullName>
        <ecNumber evidence="5">6.3.3.2</ecNumber>
    </recommendedName>
</protein>
<dbReference type="EC" id="6.3.3.2" evidence="5"/>
<organism evidence="6 7">
    <name type="scientific">Methylomonas lenta</name>
    <dbReference type="NCBI Taxonomy" id="980561"/>
    <lineage>
        <taxon>Bacteria</taxon>
        <taxon>Pseudomonadati</taxon>
        <taxon>Pseudomonadota</taxon>
        <taxon>Gammaproteobacteria</taxon>
        <taxon>Methylococcales</taxon>
        <taxon>Methylococcaceae</taxon>
        <taxon>Methylomonas</taxon>
    </lineage>
</organism>
<gene>
    <name evidence="6" type="ORF">A1359_08900</name>
</gene>
<evidence type="ECO:0000256" key="3">
    <source>
        <dbReference type="ARBA" id="ARBA00022840"/>
    </source>
</evidence>
<keyword evidence="2 4" id="KW-0547">Nucleotide-binding</keyword>
<evidence type="ECO:0000313" key="6">
    <source>
        <dbReference type="EMBL" id="OAI16123.1"/>
    </source>
</evidence>
<dbReference type="PANTHER" id="PTHR23407">
    <property type="entry name" value="ATPASE INHIBITOR/5-FORMYLTETRAHYDROFOLATE CYCLO-LIGASE"/>
    <property type="match status" value="1"/>
</dbReference>
<reference evidence="6 7" key="1">
    <citation type="submission" date="2016-03" db="EMBL/GenBank/DDBJ databases">
        <authorList>
            <person name="Ploux O."/>
        </authorList>
    </citation>
    <scope>NUCLEOTIDE SEQUENCE [LARGE SCALE GENOMIC DNA]</scope>
    <source>
        <strain evidence="6 7">R-45370</strain>
    </source>
</reference>
<keyword evidence="6" id="KW-0436">Ligase</keyword>
<evidence type="ECO:0000256" key="2">
    <source>
        <dbReference type="ARBA" id="ARBA00022741"/>
    </source>
</evidence>
<comment type="similarity">
    <text evidence="1 5">Belongs to the 5-formyltetrahydrofolate cyclo-ligase family.</text>
</comment>
<dbReference type="GO" id="GO:0035999">
    <property type="term" value="P:tetrahydrofolate interconversion"/>
    <property type="evidence" value="ECO:0007669"/>
    <property type="project" value="TreeGrafter"/>
</dbReference>
<comment type="caution">
    <text evidence="6">The sequence shown here is derived from an EMBL/GenBank/DDBJ whole genome shotgun (WGS) entry which is preliminary data.</text>
</comment>
<feature type="binding site" evidence="4">
    <location>
        <position position="47"/>
    </location>
    <ligand>
        <name>substrate</name>
    </ligand>
</feature>
<keyword evidence="5" id="KW-0479">Metal-binding</keyword>
<dbReference type="STRING" id="980561.A1359_08900"/>
<dbReference type="EMBL" id="LUUI01000098">
    <property type="protein sequence ID" value="OAI16123.1"/>
    <property type="molecule type" value="Genomic_DNA"/>
</dbReference>
<dbReference type="SUPFAM" id="SSF100950">
    <property type="entry name" value="NagB/RpiA/CoA transferase-like"/>
    <property type="match status" value="1"/>
</dbReference>
<evidence type="ECO:0000256" key="1">
    <source>
        <dbReference type="ARBA" id="ARBA00010638"/>
    </source>
</evidence>
<dbReference type="OrthoDB" id="9801938at2"/>
<feature type="binding site" evidence="4">
    <location>
        <position position="52"/>
    </location>
    <ligand>
        <name>substrate</name>
    </ligand>
</feature>
<comment type="catalytic activity">
    <reaction evidence="5">
        <text>(6S)-5-formyl-5,6,7,8-tetrahydrofolate + ATP = (6R)-5,10-methenyltetrahydrofolate + ADP + phosphate</text>
        <dbReference type="Rhea" id="RHEA:10488"/>
        <dbReference type="ChEBI" id="CHEBI:30616"/>
        <dbReference type="ChEBI" id="CHEBI:43474"/>
        <dbReference type="ChEBI" id="CHEBI:57455"/>
        <dbReference type="ChEBI" id="CHEBI:57457"/>
        <dbReference type="ChEBI" id="CHEBI:456216"/>
        <dbReference type="EC" id="6.3.3.2"/>
    </reaction>
</comment>
<dbReference type="NCBIfam" id="TIGR02727">
    <property type="entry name" value="MTHFS_bact"/>
    <property type="match status" value="1"/>
</dbReference>
<dbReference type="PIRSF" id="PIRSF006806">
    <property type="entry name" value="FTHF_cligase"/>
    <property type="match status" value="1"/>
</dbReference>
<evidence type="ECO:0000256" key="4">
    <source>
        <dbReference type="PIRSR" id="PIRSR006806-1"/>
    </source>
</evidence>
<evidence type="ECO:0000313" key="7">
    <source>
        <dbReference type="Proteomes" id="UP000078476"/>
    </source>
</evidence>
<dbReference type="RefSeq" id="WP_066981813.1">
    <property type="nucleotide sequence ID" value="NZ_LUUI01000098.1"/>
</dbReference>
<feature type="binding site" evidence="4">
    <location>
        <begin position="138"/>
        <end position="146"/>
    </location>
    <ligand>
        <name>ATP</name>
        <dbReference type="ChEBI" id="CHEBI:30616"/>
    </ligand>
</feature>
<sequence>MDKQQQRQIAYAARNAQTNKDAISADIFLHVMSQAGYQQAKTVLWYVHCRSEVRSLPALQQQLNTDKRIVVPYCTLDAAGEKCLGLWRLLSWDELQPGMWNIFEPPPERWQEADRQINPQELDLVIVPGVAFDTQGGRLGNGAGYYDRLLQQVRPDTLLVGVCYESQLLPDISMQSHDVTMDVVITEWAVYPGQRQAQR</sequence>
<proteinExistence type="inferred from homology"/>